<evidence type="ECO:0000256" key="5">
    <source>
        <dbReference type="ARBA" id="ARBA00023014"/>
    </source>
</evidence>
<protein>
    <recommendedName>
        <fullName evidence="8">Cytosolic Fe-S cluster assembly factor CFD1</fullName>
    </recommendedName>
</protein>
<reference evidence="6" key="1">
    <citation type="submission" date="2020-12" db="EMBL/GenBank/DDBJ databases">
        <title>Metabolic potential, ecology and presence of endohyphal bacteria is reflected in genomic diversity of Mucoromycotina.</title>
        <authorList>
            <person name="Muszewska A."/>
            <person name="Okrasinska A."/>
            <person name="Steczkiewicz K."/>
            <person name="Drgas O."/>
            <person name="Orlowska M."/>
            <person name="Perlinska-Lenart U."/>
            <person name="Aleksandrzak-Piekarczyk T."/>
            <person name="Szatraj K."/>
            <person name="Zielenkiewicz U."/>
            <person name="Pilsyk S."/>
            <person name="Malc E."/>
            <person name="Mieczkowski P."/>
            <person name="Kruszewska J.S."/>
            <person name="Biernat P."/>
            <person name="Pawlowska J."/>
        </authorList>
    </citation>
    <scope>NUCLEOTIDE SEQUENCE</scope>
    <source>
        <strain evidence="6">WA0000067209</strain>
    </source>
</reference>
<name>A0A8H7Q2U5_MORIS</name>
<comment type="caution">
    <text evidence="6">The sequence shown here is derived from an EMBL/GenBank/DDBJ whole genome shotgun (WGS) entry which is preliminary data.</text>
</comment>
<dbReference type="InterPro" id="IPR019591">
    <property type="entry name" value="Mrp/NBP35_ATP-bd"/>
</dbReference>
<dbReference type="SUPFAM" id="SSF52540">
    <property type="entry name" value="P-loop containing nucleoside triphosphate hydrolases"/>
    <property type="match status" value="1"/>
</dbReference>
<proteinExistence type="inferred from homology"/>
<dbReference type="PANTHER" id="PTHR23264">
    <property type="entry name" value="NUCLEOTIDE-BINDING PROTEIN NBP35 YEAST -RELATED"/>
    <property type="match status" value="1"/>
</dbReference>
<dbReference type="EMBL" id="JAEPQZ010000003">
    <property type="protein sequence ID" value="KAG2183646.1"/>
    <property type="molecule type" value="Genomic_DNA"/>
</dbReference>
<dbReference type="GO" id="GO:0016226">
    <property type="term" value="P:iron-sulfur cluster assembly"/>
    <property type="evidence" value="ECO:0007669"/>
    <property type="project" value="InterPro"/>
</dbReference>
<dbReference type="Proteomes" id="UP000654370">
    <property type="component" value="Unassembled WGS sequence"/>
</dbReference>
<accession>A0A8H7Q2U5</accession>
<keyword evidence="1" id="KW-0479">Metal-binding</keyword>
<dbReference type="CDD" id="cd02037">
    <property type="entry name" value="Mrp_NBP35"/>
    <property type="match status" value="1"/>
</dbReference>
<evidence type="ECO:0000313" key="7">
    <source>
        <dbReference type="Proteomes" id="UP000654370"/>
    </source>
</evidence>
<dbReference type="GO" id="GO:0005524">
    <property type="term" value="F:ATP binding"/>
    <property type="evidence" value="ECO:0007669"/>
    <property type="project" value="UniProtKB-KW"/>
</dbReference>
<dbReference type="GO" id="GO:0051536">
    <property type="term" value="F:iron-sulfur cluster binding"/>
    <property type="evidence" value="ECO:0007669"/>
    <property type="project" value="UniProtKB-KW"/>
</dbReference>
<evidence type="ECO:0000256" key="2">
    <source>
        <dbReference type="ARBA" id="ARBA00022741"/>
    </source>
</evidence>
<keyword evidence="7" id="KW-1185">Reference proteome</keyword>
<gene>
    <name evidence="6" type="ORF">INT43_006654</name>
</gene>
<dbReference type="InterPro" id="IPR027417">
    <property type="entry name" value="P-loop_NTPase"/>
</dbReference>
<dbReference type="Pfam" id="PF10609">
    <property type="entry name" value="ParA"/>
    <property type="match status" value="1"/>
</dbReference>
<evidence type="ECO:0000256" key="3">
    <source>
        <dbReference type="ARBA" id="ARBA00022840"/>
    </source>
</evidence>
<keyword evidence="3" id="KW-0067">ATP-binding</keyword>
<keyword evidence="5" id="KW-0411">Iron-sulfur</keyword>
<dbReference type="HAMAP" id="MF_02040">
    <property type="entry name" value="Mrp_NBP35"/>
    <property type="match status" value="1"/>
</dbReference>
<evidence type="ECO:0000256" key="4">
    <source>
        <dbReference type="ARBA" id="ARBA00023004"/>
    </source>
</evidence>
<dbReference type="OrthoDB" id="1741334at2759"/>
<dbReference type="PANTHER" id="PTHR23264:SF19">
    <property type="entry name" value="CYTOSOLIC FE-S CLUSTER ASSEMBLY FACTOR NUBP2"/>
    <property type="match status" value="1"/>
</dbReference>
<keyword evidence="4" id="KW-0408">Iron</keyword>
<dbReference type="InterPro" id="IPR000808">
    <property type="entry name" value="Mrp-like_CS"/>
</dbReference>
<evidence type="ECO:0000313" key="6">
    <source>
        <dbReference type="EMBL" id="KAG2183646.1"/>
    </source>
</evidence>
<dbReference type="PROSITE" id="PS01215">
    <property type="entry name" value="MRP"/>
    <property type="match status" value="1"/>
</dbReference>
<evidence type="ECO:0008006" key="8">
    <source>
        <dbReference type="Google" id="ProtNLM"/>
    </source>
</evidence>
<evidence type="ECO:0000256" key="1">
    <source>
        <dbReference type="ARBA" id="ARBA00022723"/>
    </source>
</evidence>
<organism evidence="6 7">
    <name type="scientific">Mortierella isabellina</name>
    <name type="common">Filamentous fungus</name>
    <name type="synonym">Umbelopsis isabellina</name>
    <dbReference type="NCBI Taxonomy" id="91625"/>
    <lineage>
        <taxon>Eukaryota</taxon>
        <taxon>Fungi</taxon>
        <taxon>Fungi incertae sedis</taxon>
        <taxon>Mucoromycota</taxon>
        <taxon>Mucoromycotina</taxon>
        <taxon>Umbelopsidomycetes</taxon>
        <taxon>Umbelopsidales</taxon>
        <taxon>Umbelopsidaceae</taxon>
        <taxon>Umbelopsis</taxon>
    </lineage>
</organism>
<dbReference type="AlphaFoldDB" id="A0A8H7Q2U5"/>
<dbReference type="InterPro" id="IPR033756">
    <property type="entry name" value="YlxH/NBP35"/>
</dbReference>
<dbReference type="GO" id="GO:0005829">
    <property type="term" value="C:cytosol"/>
    <property type="evidence" value="ECO:0007669"/>
    <property type="project" value="TreeGrafter"/>
</dbReference>
<sequence>MADQGISKQLEKVKHIILVLSGKGGVGKSSVTTQLSLALVNQGFKVGVLDVDLTGPSIPRMLAGFQSTPMRAKGFAVCPSVSFFRTKTTLWYGVGLKRMASFQTKFIRQMPAMIKQFLQDVCWGELDYLVIDTPPGTSDEHISVVEYLKAFNPDGAVIVTTPQGVALADVRKELSFCKKVQLPILGVVENMSGFVCPHCAECTNVFSSGGGESMAKDYQIPFLGRVPIDPQFTSMVETEGEGSYVNKFETSNLFPTFQKIAEQLIAQTPQQ</sequence>
<dbReference type="GO" id="GO:0046872">
    <property type="term" value="F:metal ion binding"/>
    <property type="evidence" value="ECO:0007669"/>
    <property type="project" value="UniProtKB-KW"/>
</dbReference>
<dbReference type="GO" id="GO:0140663">
    <property type="term" value="F:ATP-dependent FeS chaperone activity"/>
    <property type="evidence" value="ECO:0007669"/>
    <property type="project" value="InterPro"/>
</dbReference>
<dbReference type="Gene3D" id="3.40.50.300">
    <property type="entry name" value="P-loop containing nucleotide triphosphate hydrolases"/>
    <property type="match status" value="1"/>
</dbReference>
<keyword evidence="2" id="KW-0547">Nucleotide-binding</keyword>